<evidence type="ECO:0000256" key="6">
    <source>
        <dbReference type="RuleBase" id="RU361187"/>
    </source>
</evidence>
<keyword evidence="10" id="KW-1185">Reference proteome</keyword>
<accession>A0A067PAK3</accession>
<evidence type="ECO:0000256" key="1">
    <source>
        <dbReference type="ARBA" id="ARBA00009865"/>
    </source>
</evidence>
<feature type="site" description="Important for catalytic activity, responsible for pKa modulation of the active site Glu and correct orientation of both the proton donor and substrate" evidence="5">
    <location>
        <position position="162"/>
    </location>
</feature>
<proteinExistence type="inferred from homology"/>
<dbReference type="GO" id="GO:0005975">
    <property type="term" value="P:carbohydrate metabolic process"/>
    <property type="evidence" value="ECO:0007669"/>
    <property type="project" value="InterPro"/>
</dbReference>
<sequence length="576" mass="63009">MPLLLQVLAVVVLCFGTLVSSATTPSPYKNPIIPGFNPDPSCTRVDDRYFCVTSSFNTFPGIPVYTSRDLIQWEQIGNVFSRPEQLPMMAQEFGFTSGIWASTIRYNDGTFYITTTLVWDKLAQGDPSRWDNLIFTNTDIFANNGNGWSDPIHFSPGFQGYDVSLFWDDDGKTYVQGSHAWRVQPGIWQYEIDLTNGSIWNPEVLWTGTGGIAPEGPHVYKRDGFYYLLIAEGGTGLNHMVTMARSNGSIHGPYVPYENNPVLTNANTTEYLQTVGHSDIFDDTEGNFWAVALATRNATVNYPMGRETVLVPVVWETGQYPLFNPIDPGRVTVNMTGPLPLSLPPLQPPDGAVLSGQDQVITFSPDTPLPRQLVYLRLPDASKYTLAPPSSPDSLCLYGSLANLTGPDGISGTSTWLGRRQQHVQFVAEADMQFDPQVVGEEAGVTVFLQQLQHFDLGVVALGSNGERYVRLRTQTANATNNDMTDPLSSPGMVQLPKGVDKVTLRVEAVNASTYAFSYAEYGSSSYQIVGYGAASEVSGGFTGTIVGIYATGDGKDATVPACFSRFAYYGNQTVY</sequence>
<dbReference type="CDD" id="cd18833">
    <property type="entry name" value="GH43_PcXyl-like"/>
    <property type="match status" value="1"/>
</dbReference>
<dbReference type="AlphaFoldDB" id="A0A067PAK3"/>
<name>A0A067PAK3_9AGAM</name>
<protein>
    <submittedName>
        <fullName evidence="9">Glycoside hydrolase family 43 protein</fullName>
    </submittedName>
</protein>
<evidence type="ECO:0000259" key="8">
    <source>
        <dbReference type="Pfam" id="PF17851"/>
    </source>
</evidence>
<dbReference type="OrthoDB" id="2139957at2759"/>
<dbReference type="SUPFAM" id="SSF49899">
    <property type="entry name" value="Concanavalin A-like lectins/glucanases"/>
    <property type="match status" value="1"/>
</dbReference>
<dbReference type="HOGENOM" id="CLU_016508_3_0_1"/>
<feature type="active site" description="Proton acceptor" evidence="4">
    <location>
        <position position="39"/>
    </location>
</feature>
<dbReference type="InterPro" id="IPR051795">
    <property type="entry name" value="Glycosyl_Hydrlase_43"/>
</dbReference>
<dbReference type="InterPro" id="IPR006710">
    <property type="entry name" value="Glyco_hydro_43"/>
</dbReference>
<feature type="chain" id="PRO_5001643011" evidence="7">
    <location>
        <begin position="22"/>
        <end position="576"/>
    </location>
</feature>
<organism evidence="9 10">
    <name type="scientific">Jaapia argillacea MUCL 33604</name>
    <dbReference type="NCBI Taxonomy" id="933084"/>
    <lineage>
        <taxon>Eukaryota</taxon>
        <taxon>Fungi</taxon>
        <taxon>Dikarya</taxon>
        <taxon>Basidiomycota</taxon>
        <taxon>Agaricomycotina</taxon>
        <taxon>Agaricomycetes</taxon>
        <taxon>Agaricomycetidae</taxon>
        <taxon>Jaapiales</taxon>
        <taxon>Jaapiaceae</taxon>
        <taxon>Jaapia</taxon>
    </lineage>
</organism>
<evidence type="ECO:0000313" key="10">
    <source>
        <dbReference type="Proteomes" id="UP000027265"/>
    </source>
</evidence>
<dbReference type="Pfam" id="PF04616">
    <property type="entry name" value="Glyco_hydro_43"/>
    <property type="match status" value="1"/>
</dbReference>
<gene>
    <name evidence="9" type="ORF">JAAARDRAFT_73953</name>
</gene>
<evidence type="ECO:0000256" key="5">
    <source>
        <dbReference type="PIRSR" id="PIRSR606710-2"/>
    </source>
</evidence>
<reference evidence="10" key="1">
    <citation type="journal article" date="2014" name="Proc. Natl. Acad. Sci. U.S.A.">
        <title>Extensive sampling of basidiomycete genomes demonstrates inadequacy of the white-rot/brown-rot paradigm for wood decay fungi.</title>
        <authorList>
            <person name="Riley R."/>
            <person name="Salamov A.A."/>
            <person name="Brown D.W."/>
            <person name="Nagy L.G."/>
            <person name="Floudas D."/>
            <person name="Held B.W."/>
            <person name="Levasseur A."/>
            <person name="Lombard V."/>
            <person name="Morin E."/>
            <person name="Otillar R."/>
            <person name="Lindquist E.A."/>
            <person name="Sun H."/>
            <person name="LaButti K.M."/>
            <person name="Schmutz J."/>
            <person name="Jabbour D."/>
            <person name="Luo H."/>
            <person name="Baker S.E."/>
            <person name="Pisabarro A.G."/>
            <person name="Walton J.D."/>
            <person name="Blanchette R.A."/>
            <person name="Henrissat B."/>
            <person name="Martin F."/>
            <person name="Cullen D."/>
            <person name="Hibbett D.S."/>
            <person name="Grigoriev I.V."/>
        </authorList>
    </citation>
    <scope>NUCLEOTIDE SEQUENCE [LARGE SCALE GENOMIC DNA]</scope>
    <source>
        <strain evidence="10">MUCL 33604</strain>
    </source>
</reference>
<evidence type="ECO:0000256" key="4">
    <source>
        <dbReference type="PIRSR" id="PIRSR606710-1"/>
    </source>
</evidence>
<dbReference type="Gene3D" id="2.115.10.20">
    <property type="entry name" value="Glycosyl hydrolase domain, family 43"/>
    <property type="match status" value="1"/>
</dbReference>
<keyword evidence="3 6" id="KW-0326">Glycosidase</keyword>
<dbReference type="Gene3D" id="2.60.120.200">
    <property type="match status" value="1"/>
</dbReference>
<dbReference type="GO" id="GO:0004553">
    <property type="term" value="F:hydrolase activity, hydrolyzing O-glycosyl compounds"/>
    <property type="evidence" value="ECO:0007669"/>
    <property type="project" value="InterPro"/>
</dbReference>
<dbReference type="SMR" id="A0A067PAK3"/>
<comment type="similarity">
    <text evidence="1 6">Belongs to the glycosyl hydrolase 43 family.</text>
</comment>
<dbReference type="SUPFAM" id="SSF75005">
    <property type="entry name" value="Arabinanase/levansucrase/invertase"/>
    <property type="match status" value="1"/>
</dbReference>
<feature type="domain" description="Beta-xylosidase C-terminal Concanavalin A-like" evidence="8">
    <location>
        <begin position="367"/>
        <end position="569"/>
    </location>
</feature>
<keyword evidence="2 6" id="KW-0378">Hydrolase</keyword>
<feature type="signal peptide" evidence="7">
    <location>
        <begin position="1"/>
        <end position="21"/>
    </location>
</feature>
<dbReference type="Proteomes" id="UP000027265">
    <property type="component" value="Unassembled WGS sequence"/>
</dbReference>
<dbReference type="STRING" id="933084.A0A067PAK3"/>
<dbReference type="EMBL" id="KL197754">
    <property type="protein sequence ID" value="KDQ50865.1"/>
    <property type="molecule type" value="Genomic_DNA"/>
</dbReference>
<evidence type="ECO:0000313" key="9">
    <source>
        <dbReference type="EMBL" id="KDQ50865.1"/>
    </source>
</evidence>
<dbReference type="PANTHER" id="PTHR42812">
    <property type="entry name" value="BETA-XYLOSIDASE"/>
    <property type="match status" value="1"/>
</dbReference>
<dbReference type="InterPro" id="IPR023296">
    <property type="entry name" value="Glyco_hydro_beta-prop_sf"/>
</dbReference>
<dbReference type="PANTHER" id="PTHR42812:SF17">
    <property type="entry name" value="BETA-XYLOSIDASE C-TERMINAL CONCANAVALIN A-LIKE DOMAIN-CONTAINING PROTEIN-RELATED"/>
    <property type="match status" value="1"/>
</dbReference>
<dbReference type="InterPro" id="IPR013320">
    <property type="entry name" value="ConA-like_dom_sf"/>
</dbReference>
<dbReference type="InterPro" id="IPR041542">
    <property type="entry name" value="GH43_C2"/>
</dbReference>
<feature type="active site" description="Proton donor" evidence="4">
    <location>
        <position position="215"/>
    </location>
</feature>
<keyword evidence="7" id="KW-0732">Signal</keyword>
<evidence type="ECO:0000256" key="7">
    <source>
        <dbReference type="SAM" id="SignalP"/>
    </source>
</evidence>
<evidence type="ECO:0000256" key="2">
    <source>
        <dbReference type="ARBA" id="ARBA00022801"/>
    </source>
</evidence>
<dbReference type="InParanoid" id="A0A067PAK3"/>
<dbReference type="Pfam" id="PF17851">
    <property type="entry name" value="GH43_C2"/>
    <property type="match status" value="1"/>
</dbReference>
<evidence type="ECO:0000256" key="3">
    <source>
        <dbReference type="ARBA" id="ARBA00023295"/>
    </source>
</evidence>